<accession>A0ABW9J1D7</accession>
<sequence>MGIIKTALIGAAVYGAVQYLTKKDALGRSRMDKIREKAPELLEKAKLAASDIKANRVPNI</sequence>
<dbReference type="EMBL" id="SSHJ02000001">
    <property type="protein sequence ID" value="MFN0254349.1"/>
    <property type="molecule type" value="Genomic_DNA"/>
</dbReference>
<reference evidence="1 2" key="1">
    <citation type="submission" date="2024-12" db="EMBL/GenBank/DDBJ databases">
        <authorList>
            <person name="Hu S."/>
        </authorList>
    </citation>
    <scope>NUCLEOTIDE SEQUENCE [LARGE SCALE GENOMIC DNA]</scope>
    <source>
        <strain evidence="1 2">THG-T11</strain>
    </source>
</reference>
<evidence type="ECO:0000313" key="1">
    <source>
        <dbReference type="EMBL" id="MFN0254349.1"/>
    </source>
</evidence>
<dbReference type="Proteomes" id="UP001517247">
    <property type="component" value="Unassembled WGS sequence"/>
</dbReference>
<name>A0ABW9J1D7_9SPHI</name>
<dbReference type="RefSeq" id="WP_138721510.1">
    <property type="nucleotide sequence ID" value="NZ_SSHJ02000001.1"/>
</dbReference>
<organism evidence="1 2">
    <name type="scientific">Pedobacter ureilyticus</name>
    <dbReference type="NCBI Taxonomy" id="1393051"/>
    <lineage>
        <taxon>Bacteria</taxon>
        <taxon>Pseudomonadati</taxon>
        <taxon>Bacteroidota</taxon>
        <taxon>Sphingobacteriia</taxon>
        <taxon>Sphingobacteriales</taxon>
        <taxon>Sphingobacteriaceae</taxon>
        <taxon>Pedobacter</taxon>
    </lineage>
</organism>
<protein>
    <submittedName>
        <fullName evidence="1">YtxH domain-containing protein</fullName>
    </submittedName>
</protein>
<gene>
    <name evidence="1" type="ORF">E6A44_002115</name>
</gene>
<keyword evidence="2" id="KW-1185">Reference proteome</keyword>
<comment type="caution">
    <text evidence="1">The sequence shown here is derived from an EMBL/GenBank/DDBJ whole genome shotgun (WGS) entry which is preliminary data.</text>
</comment>
<evidence type="ECO:0000313" key="2">
    <source>
        <dbReference type="Proteomes" id="UP001517247"/>
    </source>
</evidence>
<proteinExistence type="predicted"/>